<reference evidence="1" key="2">
    <citation type="journal article" date="2022" name="New Phytol.">
        <title>Evolutionary transition to the ectomycorrhizal habit in the genomes of a hyperdiverse lineage of mushroom-forming fungi.</title>
        <authorList>
            <person name="Looney B."/>
            <person name="Miyauchi S."/>
            <person name="Morin E."/>
            <person name="Drula E."/>
            <person name="Courty P.E."/>
            <person name="Kohler A."/>
            <person name="Kuo A."/>
            <person name="LaButti K."/>
            <person name="Pangilinan J."/>
            <person name="Lipzen A."/>
            <person name="Riley R."/>
            <person name="Andreopoulos W."/>
            <person name="He G."/>
            <person name="Johnson J."/>
            <person name="Nolan M."/>
            <person name="Tritt A."/>
            <person name="Barry K.W."/>
            <person name="Grigoriev I.V."/>
            <person name="Nagy L.G."/>
            <person name="Hibbett D."/>
            <person name="Henrissat B."/>
            <person name="Matheny P.B."/>
            <person name="Labbe J."/>
            <person name="Martin F.M."/>
        </authorList>
    </citation>
    <scope>NUCLEOTIDE SEQUENCE</scope>
    <source>
        <strain evidence="1">FP105234-sp</strain>
    </source>
</reference>
<dbReference type="Proteomes" id="UP000814033">
    <property type="component" value="Unassembled WGS sequence"/>
</dbReference>
<comment type="caution">
    <text evidence="1">The sequence shown here is derived from an EMBL/GenBank/DDBJ whole genome shotgun (WGS) entry which is preliminary data.</text>
</comment>
<gene>
    <name evidence="1" type="ORF">FA95DRAFT_982226</name>
</gene>
<evidence type="ECO:0000313" key="1">
    <source>
        <dbReference type="EMBL" id="KAI0039826.1"/>
    </source>
</evidence>
<sequence length="360" mass="40950">MAALPLELQIKVVEWVYRASQDTEIHYATLRACALVCRAWTTTAQRLLLRRLPFPIHFSTDTHHRAVLLLRTLRERPLLAAHIISVKFDLANLDAVDLDDPCSTLLKLCPRIACIRASCSFDTPRNYDLHVQRRSLGMRLRSLALQPVVLRVAGNKESVNYLINIWPTVRVLDVSTWRRQRRDGPSICNLPFVEALSFSDISAFDLKSPEASFSALREMELKPGWSTDFRRVFGSGVFAGIHSLRIHGPCPPPEIFRHLVHLTRLAFTELPQGDPSLPQTIRHVGYHVNRLIMRLEHTKDIKPFAAALCALPDLQHVNATPFLSPLHMATLEEVCRGRGIDLEICGELHSLWRPINIDWI</sequence>
<evidence type="ECO:0000313" key="2">
    <source>
        <dbReference type="Proteomes" id="UP000814033"/>
    </source>
</evidence>
<keyword evidence="2" id="KW-1185">Reference proteome</keyword>
<dbReference type="EMBL" id="MU276259">
    <property type="protein sequence ID" value="KAI0039826.1"/>
    <property type="molecule type" value="Genomic_DNA"/>
</dbReference>
<organism evidence="1 2">
    <name type="scientific">Auriscalpium vulgare</name>
    <dbReference type="NCBI Taxonomy" id="40419"/>
    <lineage>
        <taxon>Eukaryota</taxon>
        <taxon>Fungi</taxon>
        <taxon>Dikarya</taxon>
        <taxon>Basidiomycota</taxon>
        <taxon>Agaricomycotina</taxon>
        <taxon>Agaricomycetes</taxon>
        <taxon>Russulales</taxon>
        <taxon>Auriscalpiaceae</taxon>
        <taxon>Auriscalpium</taxon>
    </lineage>
</organism>
<proteinExistence type="predicted"/>
<protein>
    <submittedName>
        <fullName evidence="1">Uncharacterized protein</fullName>
    </submittedName>
</protein>
<name>A0ACB8R8B4_9AGAM</name>
<accession>A0ACB8R8B4</accession>
<reference evidence="1" key="1">
    <citation type="submission" date="2021-02" db="EMBL/GenBank/DDBJ databases">
        <authorList>
            <consortium name="DOE Joint Genome Institute"/>
            <person name="Ahrendt S."/>
            <person name="Looney B.P."/>
            <person name="Miyauchi S."/>
            <person name="Morin E."/>
            <person name="Drula E."/>
            <person name="Courty P.E."/>
            <person name="Chicoki N."/>
            <person name="Fauchery L."/>
            <person name="Kohler A."/>
            <person name="Kuo A."/>
            <person name="Labutti K."/>
            <person name="Pangilinan J."/>
            <person name="Lipzen A."/>
            <person name="Riley R."/>
            <person name="Andreopoulos W."/>
            <person name="He G."/>
            <person name="Johnson J."/>
            <person name="Barry K.W."/>
            <person name="Grigoriev I.V."/>
            <person name="Nagy L."/>
            <person name="Hibbett D."/>
            <person name="Henrissat B."/>
            <person name="Matheny P.B."/>
            <person name="Labbe J."/>
            <person name="Martin F."/>
        </authorList>
    </citation>
    <scope>NUCLEOTIDE SEQUENCE</scope>
    <source>
        <strain evidence="1">FP105234-sp</strain>
    </source>
</reference>